<dbReference type="Pfam" id="PF18962">
    <property type="entry name" value="Por_Secre_tail"/>
    <property type="match status" value="1"/>
</dbReference>
<gene>
    <name evidence="3" type="ORF">H9W90_07365</name>
</gene>
<dbReference type="PANTHER" id="PTHR44103:SF1">
    <property type="entry name" value="PROPROTEIN CONVERTASE P"/>
    <property type="match status" value="1"/>
</dbReference>
<keyword evidence="4" id="KW-1185">Reference proteome</keyword>
<dbReference type="PANTHER" id="PTHR44103">
    <property type="entry name" value="PROPROTEIN CONVERTASE P"/>
    <property type="match status" value="1"/>
</dbReference>
<proteinExistence type="predicted"/>
<dbReference type="InterPro" id="IPR028994">
    <property type="entry name" value="Integrin_alpha_N"/>
</dbReference>
<dbReference type="NCBIfam" id="TIGR04183">
    <property type="entry name" value="Por_Secre_tail"/>
    <property type="match status" value="1"/>
</dbReference>
<accession>A0A7G9LE70</accession>
<sequence length="820" mass="92023">MIKKTCYLIFFIFSNLYSQVNFTNGETLLDLTHYSSDISALAAADLNNDGYKEIIVGSYYDNTIMFYKNINGDIQYFQRQLLIQNPNTNYYSDFDIYCEDVDSDGLIDIAVTHSNSGKISWYKNLGDYNFDGERAIAVINKPKSLVVGDIDNDGDNDFIVGSEDVDKITLLLNNSLAVFNEQVIISNTNYAVNKVKLYDLDKNGYLDVIGGQENGNIYWSKNIDGVNFSSAQFITGAADDGYGFDFLDVNGDSYDDIIFSSNYDDNLKYLLNINGNSFSSESIIDSSLSDPYNLLVKDFDHDGLKDIIVSTTSDDKIGWYKNNNGSFSSIIQITNNVNNPKYFLIEDLDNDNSLEIITSSYQSNESGGQKLSVFKKSPTSSSYEENIINFHFSAANAVQIADLDNDGNNDIISAFKSIVWNKNHGNDVFSSQYLISQNINNLFTLDVEVKDLNNDGWLDIIGITGGNLEIYKNMNGENFIPIHTQVIDEEGEDIEISDVNNDGYFDILISHRNGETPISKVINNGNFDFQSITPIYTFGGTGYKAYNFKCGDVDKDGYIDIVVGASDVSEIHWLKNDGNGNFTYQYIVSSIACNKIDIGDLDNDGNIDIIAAGNYSYGNSDLNWLENNSEGFSSPTKIDTQSLKSITLGDIDNDGFLDIVGTSYEYYSPYDERILYYLFKDGSFESQMTIESLGDALSLTKDAVLGDLNNDNKLDIVSSYYFINSVKYFMNSSTLSLEDINLTNSRNFKIYPNPSIEFIYWNKNLNISNISIFNSIGKLMYRNDKKITIDKLNVSFIPKGLYFIVAKSDQSIYTTKLIIK</sequence>
<name>A0A7G9LE70_9FLAO</name>
<dbReference type="Proteomes" id="UP000515808">
    <property type="component" value="Chromosome"/>
</dbReference>
<dbReference type="KEGG" id="ppec:H9W90_07365"/>
<evidence type="ECO:0000259" key="2">
    <source>
        <dbReference type="Pfam" id="PF18962"/>
    </source>
</evidence>
<dbReference type="EMBL" id="CP060695">
    <property type="protein sequence ID" value="QNM86919.1"/>
    <property type="molecule type" value="Genomic_DNA"/>
</dbReference>
<dbReference type="RefSeq" id="WP_187483791.1">
    <property type="nucleotide sequence ID" value="NZ_CP060695.1"/>
</dbReference>
<dbReference type="SUPFAM" id="SSF69318">
    <property type="entry name" value="Integrin alpha N-terminal domain"/>
    <property type="match status" value="3"/>
</dbReference>
<protein>
    <submittedName>
        <fullName evidence="3">T9SS type A sorting domain-containing protein</fullName>
    </submittedName>
</protein>
<evidence type="ECO:0000256" key="1">
    <source>
        <dbReference type="ARBA" id="ARBA00022729"/>
    </source>
</evidence>
<organism evidence="3 4">
    <name type="scientific">Polaribacter pectinis</name>
    <dbReference type="NCBI Taxonomy" id="2738844"/>
    <lineage>
        <taxon>Bacteria</taxon>
        <taxon>Pseudomonadati</taxon>
        <taxon>Bacteroidota</taxon>
        <taxon>Flavobacteriia</taxon>
        <taxon>Flavobacteriales</taxon>
        <taxon>Flavobacteriaceae</taxon>
    </lineage>
</organism>
<dbReference type="AlphaFoldDB" id="A0A7G9LE70"/>
<evidence type="ECO:0000313" key="4">
    <source>
        <dbReference type="Proteomes" id="UP000515808"/>
    </source>
</evidence>
<feature type="domain" description="Secretion system C-terminal sorting" evidence="2">
    <location>
        <begin position="750"/>
        <end position="819"/>
    </location>
</feature>
<dbReference type="InterPro" id="IPR026444">
    <property type="entry name" value="Secre_tail"/>
</dbReference>
<keyword evidence="1" id="KW-0732">Signal</keyword>
<dbReference type="Gene3D" id="2.130.10.130">
    <property type="entry name" value="Integrin alpha, N-terminal"/>
    <property type="match status" value="4"/>
</dbReference>
<dbReference type="Pfam" id="PF13517">
    <property type="entry name" value="FG-GAP_3"/>
    <property type="match status" value="4"/>
</dbReference>
<evidence type="ECO:0000313" key="3">
    <source>
        <dbReference type="EMBL" id="QNM86919.1"/>
    </source>
</evidence>
<dbReference type="InterPro" id="IPR013517">
    <property type="entry name" value="FG-GAP"/>
</dbReference>
<reference evidence="3 4" key="1">
    <citation type="submission" date="2020-08" db="EMBL/GenBank/DDBJ databases">
        <title>Polaribacter sp. L12M9 isolated from gut of the Korean scallop.</title>
        <authorList>
            <person name="Jeong Y.S."/>
        </authorList>
    </citation>
    <scope>NUCLEOTIDE SEQUENCE [LARGE SCALE GENOMIC DNA]</scope>
    <source>
        <strain evidence="3 4">L12M9</strain>
    </source>
</reference>